<name>A0A518AH98_9BACT</name>
<accession>A0A518AH98</accession>
<dbReference type="AlphaFoldDB" id="A0A518AH98"/>
<evidence type="ECO:0000313" key="3">
    <source>
        <dbReference type="EMBL" id="QDU54101.1"/>
    </source>
</evidence>
<evidence type="ECO:0000256" key="1">
    <source>
        <dbReference type="SAM" id="MobiDB-lite"/>
    </source>
</evidence>
<dbReference type="Gene3D" id="1.25.40.20">
    <property type="entry name" value="Ankyrin repeat-containing domain"/>
    <property type="match status" value="1"/>
</dbReference>
<dbReference type="KEGG" id="amuc:Pan181_02810"/>
<feature type="chain" id="PRO_5022138888" evidence="2">
    <location>
        <begin position="27"/>
        <end position="396"/>
    </location>
</feature>
<organism evidence="3 4">
    <name type="scientific">Aeoliella mucimassa</name>
    <dbReference type="NCBI Taxonomy" id="2527972"/>
    <lineage>
        <taxon>Bacteria</taxon>
        <taxon>Pseudomonadati</taxon>
        <taxon>Planctomycetota</taxon>
        <taxon>Planctomycetia</taxon>
        <taxon>Pirellulales</taxon>
        <taxon>Lacipirellulaceae</taxon>
        <taxon>Aeoliella</taxon>
    </lineage>
</organism>
<dbReference type="OrthoDB" id="275927at2"/>
<dbReference type="Proteomes" id="UP000315750">
    <property type="component" value="Chromosome"/>
</dbReference>
<reference evidence="3 4" key="1">
    <citation type="submission" date="2019-02" db="EMBL/GenBank/DDBJ databases">
        <title>Deep-cultivation of Planctomycetes and their phenomic and genomic characterization uncovers novel biology.</title>
        <authorList>
            <person name="Wiegand S."/>
            <person name="Jogler M."/>
            <person name="Boedeker C."/>
            <person name="Pinto D."/>
            <person name="Vollmers J."/>
            <person name="Rivas-Marin E."/>
            <person name="Kohn T."/>
            <person name="Peeters S.H."/>
            <person name="Heuer A."/>
            <person name="Rast P."/>
            <person name="Oberbeckmann S."/>
            <person name="Bunk B."/>
            <person name="Jeske O."/>
            <person name="Meyerdierks A."/>
            <person name="Storesund J.E."/>
            <person name="Kallscheuer N."/>
            <person name="Luecker S."/>
            <person name="Lage O.M."/>
            <person name="Pohl T."/>
            <person name="Merkel B.J."/>
            <person name="Hornburger P."/>
            <person name="Mueller R.-W."/>
            <person name="Bruemmer F."/>
            <person name="Labrenz M."/>
            <person name="Spormann A.M."/>
            <person name="Op den Camp H."/>
            <person name="Overmann J."/>
            <person name="Amann R."/>
            <person name="Jetten M.S.M."/>
            <person name="Mascher T."/>
            <person name="Medema M.H."/>
            <person name="Devos D.P."/>
            <person name="Kaster A.-K."/>
            <person name="Ovreas L."/>
            <person name="Rohde M."/>
            <person name="Galperin M.Y."/>
            <person name="Jogler C."/>
        </authorList>
    </citation>
    <scope>NUCLEOTIDE SEQUENCE [LARGE SCALE GENOMIC DNA]</scope>
    <source>
        <strain evidence="3 4">Pan181</strain>
    </source>
</reference>
<dbReference type="RefSeq" id="WP_145245127.1">
    <property type="nucleotide sequence ID" value="NZ_CP036278.1"/>
</dbReference>
<sequence length="396" mass="44657" precursor="true">MSTFHKHFWPPLTLLLGLLTSNNAAAQTDEGAPSPAKPTPVAQTDNELPDWVTQLPVSMNGKLPEEGAIFWKPGVEKELWHTAFSTSDVICASIREKLKADQYFDDPQVIALCDAIFAADMPAIKRLVAGGVDVKCVGKRGATPLYWAFLLDTDPRPFGYLLDHGADPNVIATIADTARMGHSVSHLTAFGTYNRYFKEVFEEGGDPNQVLNLGKQGGTGWTTPFMLIYHQCPDALERLQLLMDKGAKLDLRLEDGSTFLSKKAREAIESEMQCRMILKVLEAGADYTFYYKQTAGRFDPNPFEGCYFRLIHLLAWSELKPQLEKETIHKSEEYLKLIAWLEAHGESMDDAIYDLAHWRELIEQGQADQIEKEHRARLAEERKSKEPLRVNRESSR</sequence>
<keyword evidence="4" id="KW-1185">Reference proteome</keyword>
<protein>
    <submittedName>
        <fullName evidence="3">Uncharacterized protein</fullName>
    </submittedName>
</protein>
<feature type="region of interest" description="Disordered" evidence="1">
    <location>
        <begin position="372"/>
        <end position="396"/>
    </location>
</feature>
<gene>
    <name evidence="3" type="ORF">Pan181_02810</name>
</gene>
<dbReference type="SUPFAM" id="SSF48403">
    <property type="entry name" value="Ankyrin repeat"/>
    <property type="match status" value="1"/>
</dbReference>
<dbReference type="InterPro" id="IPR036770">
    <property type="entry name" value="Ankyrin_rpt-contain_sf"/>
</dbReference>
<evidence type="ECO:0000256" key="2">
    <source>
        <dbReference type="SAM" id="SignalP"/>
    </source>
</evidence>
<proteinExistence type="predicted"/>
<keyword evidence="2" id="KW-0732">Signal</keyword>
<feature type="signal peptide" evidence="2">
    <location>
        <begin position="1"/>
        <end position="26"/>
    </location>
</feature>
<dbReference type="EMBL" id="CP036278">
    <property type="protein sequence ID" value="QDU54101.1"/>
    <property type="molecule type" value="Genomic_DNA"/>
</dbReference>
<evidence type="ECO:0000313" key="4">
    <source>
        <dbReference type="Proteomes" id="UP000315750"/>
    </source>
</evidence>